<organism evidence="1 2">
    <name type="scientific">Trebonia kvetii</name>
    <dbReference type="NCBI Taxonomy" id="2480626"/>
    <lineage>
        <taxon>Bacteria</taxon>
        <taxon>Bacillati</taxon>
        <taxon>Actinomycetota</taxon>
        <taxon>Actinomycetes</taxon>
        <taxon>Streptosporangiales</taxon>
        <taxon>Treboniaceae</taxon>
        <taxon>Trebonia</taxon>
    </lineage>
</organism>
<dbReference type="PANTHER" id="PTHR47691:SF3">
    <property type="entry name" value="HTH-TYPE TRANSCRIPTIONAL REGULATOR RV0890C-RELATED"/>
    <property type="match status" value="1"/>
</dbReference>
<dbReference type="InterPro" id="IPR011990">
    <property type="entry name" value="TPR-like_helical_dom_sf"/>
</dbReference>
<dbReference type="PANTHER" id="PTHR47691">
    <property type="entry name" value="REGULATOR-RELATED"/>
    <property type="match status" value="1"/>
</dbReference>
<accession>A0A6P2BSI0</accession>
<evidence type="ECO:0008006" key="3">
    <source>
        <dbReference type="Google" id="ProtNLM"/>
    </source>
</evidence>
<dbReference type="Proteomes" id="UP000460272">
    <property type="component" value="Unassembled WGS sequence"/>
</dbReference>
<proteinExistence type="predicted"/>
<comment type="caution">
    <text evidence="1">The sequence shown here is derived from an EMBL/GenBank/DDBJ whole genome shotgun (WGS) entry which is preliminary data.</text>
</comment>
<keyword evidence="2" id="KW-1185">Reference proteome</keyword>
<evidence type="ECO:0000313" key="2">
    <source>
        <dbReference type="Proteomes" id="UP000460272"/>
    </source>
</evidence>
<evidence type="ECO:0000313" key="1">
    <source>
        <dbReference type="EMBL" id="TVZ01974.1"/>
    </source>
</evidence>
<dbReference type="SUPFAM" id="SSF48452">
    <property type="entry name" value="TPR-like"/>
    <property type="match status" value="1"/>
</dbReference>
<name>A0A6P2BSI0_9ACTN</name>
<dbReference type="RefSeq" id="WP_145858957.1">
    <property type="nucleotide sequence ID" value="NZ_RPFW01000006.1"/>
</dbReference>
<dbReference type="OrthoDB" id="3691954at2"/>
<gene>
    <name evidence="1" type="ORF">EAS64_31580</name>
</gene>
<dbReference type="AlphaFoldDB" id="A0A6P2BSI0"/>
<dbReference type="Gene3D" id="1.25.40.10">
    <property type="entry name" value="Tetratricopeptide repeat domain"/>
    <property type="match status" value="1"/>
</dbReference>
<sequence>MARRVAGEFADGAWLVELAPARDAAQVAGVVAAVLGVREQPGVPVAEAVGRVLARQQLLLMLDNCEHVIGAAAQLCAGLLAAADDVRVLATSREPLAVGGEARYRLGPLSLPGQDGDVSGSEAVELFTDRARAAGVGLLLDEQAAAGVAELVRRLDGMPLAIELAAARAESLGVGQLLDRLDDRFALLAGADRLAPPRQRSLAATVEWSYRLLAEQQQRVFRAVSVFPAGFTLEAAEAVAGDAAAAVLRLVDCSLLAPPCTGPDGRARYSMLETLRAYGAGLLAEAGERDQAASALAGWAVGVAEQAAAGLQSGAEERQAARWLEAEDATMRQVLAWSVAHDAGAALRLVAALGWWWLLRNGLRGVYPLLRAAVGCAEPGSDGWCTAQEWAGWAALDSPGAAEALGHFTALRDAVAGRPPSRALAEALNGRSFALMAQDRLAEAAEDGRRALAVARAAGYPDGQVLALAQLAQAAAAAGEVAEAVRLVCRSPEFKGHHTSGFASQFPVPGFRRAGGCVLLRACQIRDWSRWCCRKTSGAF</sequence>
<dbReference type="EMBL" id="RPFW01000006">
    <property type="protein sequence ID" value="TVZ01974.1"/>
    <property type="molecule type" value="Genomic_DNA"/>
</dbReference>
<protein>
    <recommendedName>
        <fullName evidence="3">LuxR family transcriptional regulator</fullName>
    </recommendedName>
</protein>
<reference evidence="1 2" key="1">
    <citation type="submission" date="2018-11" db="EMBL/GenBank/DDBJ databases">
        <title>Trebonia kvetii gen.nov., sp.nov., a novel acidophilic actinobacterium, and proposal of the new actinobacterial family Treboniaceae fam. nov.</title>
        <authorList>
            <person name="Rapoport D."/>
            <person name="Sagova-Mareckova M."/>
            <person name="Sedlacek I."/>
            <person name="Provaznik J."/>
            <person name="Kralova S."/>
            <person name="Pavlinic D."/>
            <person name="Benes V."/>
            <person name="Kopecky J."/>
        </authorList>
    </citation>
    <scope>NUCLEOTIDE SEQUENCE [LARGE SCALE GENOMIC DNA]</scope>
    <source>
        <strain evidence="1 2">15Tr583</strain>
    </source>
</reference>